<organism evidence="1 2">
    <name type="scientific">Stentor coeruleus</name>
    <dbReference type="NCBI Taxonomy" id="5963"/>
    <lineage>
        <taxon>Eukaryota</taxon>
        <taxon>Sar</taxon>
        <taxon>Alveolata</taxon>
        <taxon>Ciliophora</taxon>
        <taxon>Postciliodesmatophora</taxon>
        <taxon>Heterotrichea</taxon>
        <taxon>Heterotrichida</taxon>
        <taxon>Stentoridae</taxon>
        <taxon>Stentor</taxon>
    </lineage>
</organism>
<proteinExistence type="predicted"/>
<reference evidence="1 2" key="1">
    <citation type="submission" date="2016-11" db="EMBL/GenBank/DDBJ databases">
        <title>The macronuclear genome of Stentor coeruleus: a giant cell with tiny introns.</title>
        <authorList>
            <person name="Slabodnick M."/>
            <person name="Ruby J.G."/>
            <person name="Reiff S.B."/>
            <person name="Swart E.C."/>
            <person name="Gosai S."/>
            <person name="Prabakaran S."/>
            <person name="Witkowska E."/>
            <person name="Larue G.E."/>
            <person name="Fisher S."/>
            <person name="Freeman R.M."/>
            <person name="Gunawardena J."/>
            <person name="Chu W."/>
            <person name="Stover N.A."/>
            <person name="Gregory B.D."/>
            <person name="Nowacki M."/>
            <person name="Derisi J."/>
            <person name="Roy S.W."/>
            <person name="Marshall W.F."/>
            <person name="Sood P."/>
        </authorList>
    </citation>
    <scope>NUCLEOTIDE SEQUENCE [LARGE SCALE GENOMIC DNA]</scope>
    <source>
        <strain evidence="1">WM001</strain>
    </source>
</reference>
<accession>A0A1R2BZ32</accession>
<protein>
    <submittedName>
        <fullName evidence="1">Uncharacterized protein</fullName>
    </submittedName>
</protein>
<keyword evidence="2" id="KW-1185">Reference proteome</keyword>
<gene>
    <name evidence="1" type="ORF">SteCoe_17361</name>
</gene>
<dbReference type="OrthoDB" id="312193at2759"/>
<name>A0A1R2BZ32_9CILI</name>
<comment type="caution">
    <text evidence="1">The sequence shown here is derived from an EMBL/GenBank/DDBJ whole genome shotgun (WGS) entry which is preliminary data.</text>
</comment>
<dbReference type="EMBL" id="MPUH01000356">
    <property type="protein sequence ID" value="OMJ82034.1"/>
    <property type="molecule type" value="Genomic_DNA"/>
</dbReference>
<sequence length="293" mass="33532">MKSQTLSRSHSNITGADDSWCLAGYQPPKTCLFLTRYVGNPTEARKTFTDEFAKKYIQNDPGKNSDPEKDFKRNWLNSSGNFSKLERETHTAKIMRKSASTPGPGFYFQDDKSRKRKLDIKLGKFSKCERGSFLDNIQAMSQDVPAAWKYAPFDSKKKKFTNPIYHKPYHITVVKKNNPGPGLNHEGVEKALKKQVFRSSHVFVIPKEKRINFTQVLSKRKEGIPGVSTYEGASLYDTISKRAEKNTFSKELQEIKKKNYNFVRVSEAESKAKSWIPGPGAYNLIPKRKDFNK</sequence>
<evidence type="ECO:0000313" key="1">
    <source>
        <dbReference type="EMBL" id="OMJ82034.1"/>
    </source>
</evidence>
<evidence type="ECO:0000313" key="2">
    <source>
        <dbReference type="Proteomes" id="UP000187209"/>
    </source>
</evidence>
<dbReference type="AlphaFoldDB" id="A0A1R2BZ32"/>
<dbReference type="Proteomes" id="UP000187209">
    <property type="component" value="Unassembled WGS sequence"/>
</dbReference>